<dbReference type="PROSITE" id="PS50192">
    <property type="entry name" value="T_SNARE"/>
    <property type="match status" value="1"/>
</dbReference>
<dbReference type="PROSITE" id="PS50885">
    <property type="entry name" value="HAMP"/>
    <property type="match status" value="1"/>
</dbReference>
<dbReference type="AlphaFoldDB" id="A0A1N7LM46"/>
<evidence type="ECO:0000256" key="8">
    <source>
        <dbReference type="ARBA" id="ARBA00023224"/>
    </source>
</evidence>
<dbReference type="OrthoDB" id="315417at2"/>
<keyword evidence="5 11" id="KW-0812">Transmembrane</keyword>
<evidence type="ECO:0000313" key="16">
    <source>
        <dbReference type="Proteomes" id="UP000185678"/>
    </source>
</evidence>
<protein>
    <submittedName>
        <fullName evidence="15">Methyl-accepting chemotaxis protein</fullName>
    </submittedName>
</protein>
<evidence type="ECO:0000259" key="13">
    <source>
        <dbReference type="PROSITE" id="PS50192"/>
    </source>
</evidence>
<dbReference type="EMBL" id="FTOA01000003">
    <property type="protein sequence ID" value="SIS74925.1"/>
    <property type="molecule type" value="Genomic_DNA"/>
</dbReference>
<comment type="subcellular location">
    <subcellularLocation>
        <location evidence="1">Cell inner membrane</location>
        <topology evidence="1">Multi-pass membrane protein</topology>
    </subcellularLocation>
</comment>
<dbReference type="Proteomes" id="UP000185678">
    <property type="component" value="Unassembled WGS sequence"/>
</dbReference>
<dbReference type="SMART" id="SM00283">
    <property type="entry name" value="MA"/>
    <property type="match status" value="1"/>
</dbReference>
<dbReference type="CDD" id="cd06225">
    <property type="entry name" value="HAMP"/>
    <property type="match status" value="1"/>
</dbReference>
<dbReference type="SMART" id="SM00304">
    <property type="entry name" value="HAMP"/>
    <property type="match status" value="1"/>
</dbReference>
<evidence type="ECO:0000256" key="9">
    <source>
        <dbReference type="ARBA" id="ARBA00029447"/>
    </source>
</evidence>
<evidence type="ECO:0000256" key="7">
    <source>
        <dbReference type="ARBA" id="ARBA00023136"/>
    </source>
</evidence>
<evidence type="ECO:0000256" key="2">
    <source>
        <dbReference type="ARBA" id="ARBA00022475"/>
    </source>
</evidence>
<evidence type="ECO:0000256" key="11">
    <source>
        <dbReference type="SAM" id="Phobius"/>
    </source>
</evidence>
<name>A0A1N7LM46_9PROT</name>
<dbReference type="InterPro" id="IPR003660">
    <property type="entry name" value="HAMP_dom"/>
</dbReference>
<dbReference type="PANTHER" id="PTHR32089:SF112">
    <property type="entry name" value="LYSOZYME-LIKE PROTEIN-RELATED"/>
    <property type="match status" value="1"/>
</dbReference>
<dbReference type="GO" id="GO:0005886">
    <property type="term" value="C:plasma membrane"/>
    <property type="evidence" value="ECO:0007669"/>
    <property type="project" value="UniProtKB-SubCell"/>
</dbReference>
<comment type="similarity">
    <text evidence="9">Belongs to the methyl-accepting chemotaxis (MCP) protein family.</text>
</comment>
<dbReference type="GO" id="GO:0007165">
    <property type="term" value="P:signal transduction"/>
    <property type="evidence" value="ECO:0007669"/>
    <property type="project" value="UniProtKB-KW"/>
</dbReference>
<evidence type="ECO:0000256" key="5">
    <source>
        <dbReference type="ARBA" id="ARBA00022692"/>
    </source>
</evidence>
<feature type="domain" description="T-SNARE coiled-coil homology" evidence="13">
    <location>
        <begin position="570"/>
        <end position="632"/>
    </location>
</feature>
<evidence type="ECO:0000256" key="6">
    <source>
        <dbReference type="ARBA" id="ARBA00022989"/>
    </source>
</evidence>
<dbReference type="Gene3D" id="1.10.8.500">
    <property type="entry name" value="HAMP domain in histidine kinase"/>
    <property type="match status" value="1"/>
</dbReference>
<keyword evidence="8 10" id="KW-0807">Transducer</keyword>
<evidence type="ECO:0000259" key="12">
    <source>
        <dbReference type="PROSITE" id="PS50111"/>
    </source>
</evidence>
<feature type="transmembrane region" description="Helical" evidence="11">
    <location>
        <begin position="303"/>
        <end position="323"/>
    </location>
</feature>
<dbReference type="CDD" id="cd18774">
    <property type="entry name" value="PDC2_HK_sensor"/>
    <property type="match status" value="1"/>
</dbReference>
<dbReference type="InterPro" id="IPR000727">
    <property type="entry name" value="T_SNARE_dom"/>
</dbReference>
<keyword evidence="7 11" id="KW-0472">Membrane</keyword>
<dbReference type="STRING" id="80876.SAMN05421779_103419"/>
<feature type="domain" description="Methyl-accepting transducer" evidence="12">
    <location>
        <begin position="411"/>
        <end position="640"/>
    </location>
</feature>
<sequence length="674" mass="72618">MTLRLKPRLITAFLLVSLLPLAIQSILMLRESGNKMEAQVLAQLVAVRANKEKQIEHFFQERQGDIVTLSEAVERLDVHDTDSISQDDEAFFKDYVKTKKYYDLFLIKPDGTIFYTVAKEKDLNSNIISGAYAQSNFGALIRSIRDSKTVAMGDFATYAPSNGDAAAFIAAPILNNGQIELYVGLQLSIDSINTLMQQRDGMGQSGETYLVGPDKLMRSDSLLDPKNHSVLASFRNPTLGSIDTESSRQALQGNKGTFTLKDYTGNEVLSAYAPVSIMGHRWAVIAEIDTEEAFSAITTLRTLSLLLTLAAAAITALIGFLLARSLANPILAMTNTMEILAHGNHHITVPSLDRRDELGEMAQAVQVFKTNAQAVERLTAEQEALKRQAEEQRHAAMMQLADEFESSVQGVVNQVAAASTEMQGTAQAMSAVAEQTSRQATAVAAAAGDASENVQTVASATEELTASISEITRQAGEASTVTRQAVGQAQQTDTIMKGLAVNTQRIGEVVDLISDIANQTNLLALNATIEAARAGDAGKGFAVVASAVQQLATQTARATDEIRQKIHDVQDATGEAVHAIERIVDTIRHISAISAAIANTVEEQSHATHDIARSVEQASQATQTVSSNIDGVEDAAGETGHAAHQVLDATRELSRQAEHLRSEVSHFIARVRTR</sequence>
<dbReference type="Pfam" id="PF00672">
    <property type="entry name" value="HAMP"/>
    <property type="match status" value="1"/>
</dbReference>
<dbReference type="Pfam" id="PF00015">
    <property type="entry name" value="MCPsignal"/>
    <property type="match status" value="1"/>
</dbReference>
<gene>
    <name evidence="15" type="ORF">SAMN05421779_103419</name>
</gene>
<dbReference type="Pfam" id="PF02743">
    <property type="entry name" value="dCache_1"/>
    <property type="match status" value="1"/>
</dbReference>
<evidence type="ECO:0000256" key="3">
    <source>
        <dbReference type="ARBA" id="ARBA00022500"/>
    </source>
</evidence>
<dbReference type="InterPro" id="IPR004089">
    <property type="entry name" value="MCPsignal_dom"/>
</dbReference>
<dbReference type="GO" id="GO:0006935">
    <property type="term" value="P:chemotaxis"/>
    <property type="evidence" value="ECO:0007669"/>
    <property type="project" value="UniProtKB-KW"/>
</dbReference>
<reference evidence="15 16" key="1">
    <citation type="submission" date="2017-01" db="EMBL/GenBank/DDBJ databases">
        <authorList>
            <person name="Mah S.A."/>
            <person name="Swanson W.J."/>
            <person name="Moy G.W."/>
            <person name="Vacquier V.D."/>
        </authorList>
    </citation>
    <scope>NUCLEOTIDE SEQUENCE [LARGE SCALE GENOMIC DNA]</scope>
    <source>
        <strain evidence="15 16">DSM 11589</strain>
    </source>
</reference>
<keyword evidence="2" id="KW-1003">Cell membrane</keyword>
<dbReference type="Gene3D" id="3.30.450.20">
    <property type="entry name" value="PAS domain"/>
    <property type="match status" value="1"/>
</dbReference>
<keyword evidence="6 11" id="KW-1133">Transmembrane helix</keyword>
<feature type="domain" description="HAMP" evidence="14">
    <location>
        <begin position="324"/>
        <end position="377"/>
    </location>
</feature>
<keyword evidence="16" id="KW-1185">Reference proteome</keyword>
<evidence type="ECO:0000256" key="1">
    <source>
        <dbReference type="ARBA" id="ARBA00004429"/>
    </source>
</evidence>
<evidence type="ECO:0000259" key="14">
    <source>
        <dbReference type="PROSITE" id="PS50885"/>
    </source>
</evidence>
<dbReference type="PROSITE" id="PS50111">
    <property type="entry name" value="CHEMOTAXIS_TRANSDUC_2"/>
    <property type="match status" value="1"/>
</dbReference>
<accession>A0A1N7LM46</accession>
<keyword evidence="3" id="KW-0145">Chemotaxis</keyword>
<evidence type="ECO:0000313" key="15">
    <source>
        <dbReference type="EMBL" id="SIS74925.1"/>
    </source>
</evidence>
<organism evidence="15 16">
    <name type="scientific">Insolitispirillum peregrinum</name>
    <dbReference type="NCBI Taxonomy" id="80876"/>
    <lineage>
        <taxon>Bacteria</taxon>
        <taxon>Pseudomonadati</taxon>
        <taxon>Pseudomonadota</taxon>
        <taxon>Alphaproteobacteria</taxon>
        <taxon>Rhodospirillales</taxon>
        <taxon>Novispirillaceae</taxon>
        <taxon>Insolitispirillum</taxon>
    </lineage>
</organism>
<dbReference type="Gene3D" id="1.10.287.950">
    <property type="entry name" value="Methyl-accepting chemotaxis protein"/>
    <property type="match status" value="1"/>
</dbReference>
<dbReference type="InterPro" id="IPR033479">
    <property type="entry name" value="dCache_1"/>
</dbReference>
<dbReference type="SUPFAM" id="SSF58104">
    <property type="entry name" value="Methyl-accepting chemotaxis protein (MCP) signaling domain"/>
    <property type="match status" value="1"/>
</dbReference>
<evidence type="ECO:0000256" key="10">
    <source>
        <dbReference type="PROSITE-ProRule" id="PRU00284"/>
    </source>
</evidence>
<dbReference type="RefSeq" id="WP_084194732.1">
    <property type="nucleotide sequence ID" value="NZ_FTOA01000003.1"/>
</dbReference>
<keyword evidence="4" id="KW-0997">Cell inner membrane</keyword>
<evidence type="ECO:0000256" key="4">
    <source>
        <dbReference type="ARBA" id="ARBA00022519"/>
    </source>
</evidence>
<dbReference type="PANTHER" id="PTHR32089">
    <property type="entry name" value="METHYL-ACCEPTING CHEMOTAXIS PROTEIN MCPB"/>
    <property type="match status" value="1"/>
</dbReference>
<proteinExistence type="inferred from homology"/>